<dbReference type="RefSeq" id="WP_226583390.1">
    <property type="nucleotide sequence ID" value="NZ_BLAY01000054.1"/>
</dbReference>
<proteinExistence type="predicted"/>
<sequence length="131" mass="15029">MRFILNLVPELPSVFLARIKGKICCYKIHIIFLPINFNLEYTNQAVNINFRKPKAGMIELAYNEIASMKTNPILLSQSQNWMVGDRPEDQRAESAGINFCPADVWRQHFLKGTQEFNVTPAQLEFLTGVKL</sequence>
<dbReference type="Gene3D" id="3.40.50.1000">
    <property type="entry name" value="HAD superfamily/HAD-like"/>
    <property type="match status" value="1"/>
</dbReference>
<dbReference type="Proteomes" id="UP001050975">
    <property type="component" value="Unassembled WGS sequence"/>
</dbReference>
<protein>
    <submittedName>
        <fullName evidence="1">Uncharacterized protein</fullName>
    </submittedName>
</protein>
<gene>
    <name evidence="1" type="ORF">MiSe_36330</name>
</gene>
<keyword evidence="2" id="KW-1185">Reference proteome</keyword>
<reference evidence="1" key="1">
    <citation type="submission" date="2019-10" db="EMBL/GenBank/DDBJ databases">
        <title>Draft genome sequece of Microseira wollei NIES-4236.</title>
        <authorList>
            <person name="Yamaguchi H."/>
            <person name="Suzuki S."/>
            <person name="Kawachi M."/>
        </authorList>
    </citation>
    <scope>NUCLEOTIDE SEQUENCE</scope>
    <source>
        <strain evidence="1">NIES-4236</strain>
    </source>
</reference>
<dbReference type="EMBL" id="BLAY01000054">
    <property type="protein sequence ID" value="GET38874.1"/>
    <property type="molecule type" value="Genomic_DNA"/>
</dbReference>
<evidence type="ECO:0000313" key="2">
    <source>
        <dbReference type="Proteomes" id="UP001050975"/>
    </source>
</evidence>
<evidence type="ECO:0000313" key="1">
    <source>
        <dbReference type="EMBL" id="GET38874.1"/>
    </source>
</evidence>
<name>A0AAV3WHZ9_9CYAN</name>
<dbReference type="InterPro" id="IPR023214">
    <property type="entry name" value="HAD_sf"/>
</dbReference>
<accession>A0AAV3WHZ9</accession>
<organism evidence="1 2">
    <name type="scientific">Microseira wollei NIES-4236</name>
    <dbReference type="NCBI Taxonomy" id="2530354"/>
    <lineage>
        <taxon>Bacteria</taxon>
        <taxon>Bacillati</taxon>
        <taxon>Cyanobacteriota</taxon>
        <taxon>Cyanophyceae</taxon>
        <taxon>Oscillatoriophycideae</taxon>
        <taxon>Aerosakkonematales</taxon>
        <taxon>Aerosakkonemataceae</taxon>
        <taxon>Microseira</taxon>
    </lineage>
</organism>
<dbReference type="AlphaFoldDB" id="A0AAV3WHZ9"/>
<comment type="caution">
    <text evidence="1">The sequence shown here is derived from an EMBL/GenBank/DDBJ whole genome shotgun (WGS) entry which is preliminary data.</text>
</comment>